<feature type="region of interest" description="Disordered" evidence="1">
    <location>
        <begin position="182"/>
        <end position="207"/>
    </location>
</feature>
<organism evidence="2">
    <name type="scientific">Odontella aurita</name>
    <dbReference type="NCBI Taxonomy" id="265563"/>
    <lineage>
        <taxon>Eukaryota</taxon>
        <taxon>Sar</taxon>
        <taxon>Stramenopiles</taxon>
        <taxon>Ochrophyta</taxon>
        <taxon>Bacillariophyta</taxon>
        <taxon>Mediophyceae</taxon>
        <taxon>Biddulphiophycidae</taxon>
        <taxon>Eupodiscales</taxon>
        <taxon>Odontellaceae</taxon>
        <taxon>Odontella</taxon>
    </lineage>
</organism>
<proteinExistence type="predicted"/>
<evidence type="ECO:0000256" key="1">
    <source>
        <dbReference type="SAM" id="MobiDB-lite"/>
    </source>
</evidence>
<dbReference type="EMBL" id="HBKQ01024279">
    <property type="protein sequence ID" value="CAE2242341.1"/>
    <property type="molecule type" value="Transcribed_RNA"/>
</dbReference>
<protein>
    <submittedName>
        <fullName evidence="2">Uncharacterized protein</fullName>
    </submittedName>
</protein>
<gene>
    <name evidence="2" type="ORF">OAUR00152_LOCUS16553</name>
</gene>
<dbReference type="AlphaFoldDB" id="A0A7S4IX26"/>
<feature type="region of interest" description="Disordered" evidence="1">
    <location>
        <begin position="1"/>
        <end position="22"/>
    </location>
</feature>
<evidence type="ECO:0000313" key="2">
    <source>
        <dbReference type="EMBL" id="CAE2242341.1"/>
    </source>
</evidence>
<sequence>MAEHGNSGTSRPDRSLQRSFGPAAGLSAVNIFSEPYPDEEESYTNYSDASSFTHMSLDLGLQNLTDSILTVESDSSSEAKFDKKSWIKAKASPWKELKKVKRELHVKNDQLVAERKARRDLEAQFAEMKLLVAKAKEQKDEYLAMIERANDEKVLTKVNAENDIMLLVERLKASEASRKELENRIDQMEGQSNRSERRSSRGSVVMRKGRDYASRKWRLGRHRTNCACRSWRNVRGLSSSGAE</sequence>
<reference evidence="2" key="1">
    <citation type="submission" date="2021-01" db="EMBL/GenBank/DDBJ databases">
        <authorList>
            <person name="Corre E."/>
            <person name="Pelletier E."/>
            <person name="Niang G."/>
            <person name="Scheremetjew M."/>
            <person name="Finn R."/>
            <person name="Kale V."/>
            <person name="Holt S."/>
            <person name="Cochrane G."/>
            <person name="Meng A."/>
            <person name="Brown T."/>
            <person name="Cohen L."/>
        </authorList>
    </citation>
    <scope>NUCLEOTIDE SEQUENCE</scope>
    <source>
        <strain evidence="2">Isolate 1302-5</strain>
    </source>
</reference>
<accession>A0A7S4IX26</accession>
<feature type="compositionally biased region" description="Polar residues" evidence="1">
    <location>
        <begin position="1"/>
        <end position="10"/>
    </location>
</feature>
<name>A0A7S4IX26_9STRA</name>